<evidence type="ECO:0000313" key="8">
    <source>
        <dbReference type="Proteomes" id="UP000192783"/>
    </source>
</evidence>
<dbReference type="InterPro" id="IPR035906">
    <property type="entry name" value="MetI-like_sf"/>
</dbReference>
<feature type="transmembrane region" description="Helical" evidence="5">
    <location>
        <begin position="138"/>
        <end position="159"/>
    </location>
</feature>
<dbReference type="GO" id="GO:0005886">
    <property type="term" value="C:plasma membrane"/>
    <property type="evidence" value="ECO:0007669"/>
    <property type="project" value="UniProtKB-SubCell"/>
</dbReference>
<dbReference type="PANTHER" id="PTHR43470">
    <property type="entry name" value="PHOSPHATE TRANSPORT SYSTEM PERMEASE PROTEIN PSTA-RELATED"/>
    <property type="match status" value="1"/>
</dbReference>
<name>A0A1W1XF80_9BACT</name>
<evidence type="ECO:0000256" key="2">
    <source>
        <dbReference type="ARBA" id="ARBA00022692"/>
    </source>
</evidence>
<dbReference type="Pfam" id="PF00528">
    <property type="entry name" value="BPD_transp_1"/>
    <property type="match status" value="1"/>
</dbReference>
<keyword evidence="8" id="KW-1185">Reference proteome</keyword>
<organism evidence="7 8">
    <name type="scientific">Desulfacinum hydrothermale DSM 13146</name>
    <dbReference type="NCBI Taxonomy" id="1121390"/>
    <lineage>
        <taxon>Bacteria</taxon>
        <taxon>Pseudomonadati</taxon>
        <taxon>Thermodesulfobacteriota</taxon>
        <taxon>Syntrophobacteria</taxon>
        <taxon>Syntrophobacterales</taxon>
        <taxon>Syntrophobacteraceae</taxon>
        <taxon>Desulfacinum</taxon>
    </lineage>
</organism>
<dbReference type="STRING" id="1121390.SAMN02746041_01522"/>
<dbReference type="PROSITE" id="PS50928">
    <property type="entry name" value="ABC_TM1"/>
    <property type="match status" value="1"/>
</dbReference>
<protein>
    <submittedName>
        <fullName evidence="7">Phosphate ABC transporter membrane protein 2, PhoT family</fullName>
    </submittedName>
</protein>
<feature type="transmembrane region" description="Helical" evidence="5">
    <location>
        <begin position="64"/>
        <end position="93"/>
    </location>
</feature>
<sequence>MKRIWPWAVRCGCYAAGLWIVSGAAGVVGFVAWRGLPHLNAQLLFGDVSARDALFGGVPVFDGLWPAVLGTVALVTGAVALAAPLGLATGIYLAEFSRGRLKEVLTVFFDVLAGIPSVVVGLFGFSVSLLLHKLVSPRLGPCLLVAAFSLMILVLPYVIRATQSALEEVPQEVRLTALSLGADRVQNLVWVLLPHSLQGIASGLLLAVGRCAEDTAVILLTGVVVTAGVPRSVLDPFEALPFYIYYISTQYGSTEELERGFAAALILLGVSVSLFALAYAVRRAVGSWALYRA</sequence>
<dbReference type="OrthoDB" id="9807065at2"/>
<feature type="transmembrane region" description="Helical" evidence="5">
    <location>
        <begin position="261"/>
        <end position="281"/>
    </location>
</feature>
<dbReference type="InterPro" id="IPR000515">
    <property type="entry name" value="MetI-like"/>
</dbReference>
<evidence type="ECO:0000259" key="6">
    <source>
        <dbReference type="PROSITE" id="PS50928"/>
    </source>
</evidence>
<evidence type="ECO:0000256" key="1">
    <source>
        <dbReference type="ARBA" id="ARBA00004651"/>
    </source>
</evidence>
<dbReference type="Proteomes" id="UP000192783">
    <property type="component" value="Unassembled WGS sequence"/>
</dbReference>
<dbReference type="AlphaFoldDB" id="A0A1W1XF80"/>
<dbReference type="PANTHER" id="PTHR43470:SF3">
    <property type="entry name" value="PHOSPHATE TRANSPORT SYSTEM PERMEASE PROTEIN PSTA-RELATED"/>
    <property type="match status" value="1"/>
</dbReference>
<keyword evidence="3 5" id="KW-1133">Transmembrane helix</keyword>
<evidence type="ECO:0000313" key="7">
    <source>
        <dbReference type="EMBL" id="SMC22589.1"/>
    </source>
</evidence>
<gene>
    <name evidence="7" type="ORF">SAMN02746041_01522</name>
</gene>
<keyword evidence="2 5" id="KW-0812">Transmembrane</keyword>
<dbReference type="RefSeq" id="WP_084057272.1">
    <property type="nucleotide sequence ID" value="NZ_FWXF01000006.1"/>
</dbReference>
<evidence type="ECO:0000256" key="5">
    <source>
        <dbReference type="RuleBase" id="RU363032"/>
    </source>
</evidence>
<dbReference type="SUPFAM" id="SSF161098">
    <property type="entry name" value="MetI-like"/>
    <property type="match status" value="1"/>
</dbReference>
<comment type="subcellular location">
    <subcellularLocation>
        <location evidence="1 5">Cell membrane</location>
        <topology evidence="1 5">Multi-pass membrane protein</topology>
    </subcellularLocation>
</comment>
<dbReference type="CDD" id="cd06261">
    <property type="entry name" value="TM_PBP2"/>
    <property type="match status" value="1"/>
</dbReference>
<dbReference type="EMBL" id="FWXF01000006">
    <property type="protein sequence ID" value="SMC22589.1"/>
    <property type="molecule type" value="Genomic_DNA"/>
</dbReference>
<dbReference type="Gene3D" id="1.10.3720.10">
    <property type="entry name" value="MetI-like"/>
    <property type="match status" value="1"/>
</dbReference>
<dbReference type="GO" id="GO:0055085">
    <property type="term" value="P:transmembrane transport"/>
    <property type="evidence" value="ECO:0007669"/>
    <property type="project" value="InterPro"/>
</dbReference>
<evidence type="ECO:0000256" key="3">
    <source>
        <dbReference type="ARBA" id="ARBA00022989"/>
    </source>
</evidence>
<evidence type="ECO:0000256" key="4">
    <source>
        <dbReference type="ARBA" id="ARBA00023136"/>
    </source>
</evidence>
<feature type="domain" description="ABC transmembrane type-1" evidence="6">
    <location>
        <begin position="68"/>
        <end position="278"/>
    </location>
</feature>
<feature type="transmembrane region" description="Helical" evidence="5">
    <location>
        <begin position="12"/>
        <end position="33"/>
    </location>
</feature>
<feature type="transmembrane region" description="Helical" evidence="5">
    <location>
        <begin position="105"/>
        <end position="132"/>
    </location>
</feature>
<comment type="similarity">
    <text evidence="5">Belongs to the binding-protein-dependent transport system permease family.</text>
</comment>
<keyword evidence="4 5" id="KW-0472">Membrane</keyword>
<proteinExistence type="inferred from homology"/>
<reference evidence="7 8" key="1">
    <citation type="submission" date="2017-04" db="EMBL/GenBank/DDBJ databases">
        <authorList>
            <person name="Afonso C.L."/>
            <person name="Miller P.J."/>
            <person name="Scott M.A."/>
            <person name="Spackman E."/>
            <person name="Goraichik I."/>
            <person name="Dimitrov K.M."/>
            <person name="Suarez D.L."/>
            <person name="Swayne D.E."/>
        </authorList>
    </citation>
    <scope>NUCLEOTIDE SEQUENCE [LARGE SCALE GENOMIC DNA]</scope>
    <source>
        <strain evidence="7 8">DSM 13146</strain>
    </source>
</reference>
<keyword evidence="5" id="KW-0813">Transport</keyword>
<accession>A0A1W1XF80</accession>